<feature type="binding site" evidence="16 17">
    <location>
        <position position="268"/>
    </location>
    <ligand>
        <name>[2Fe-2S] cluster</name>
        <dbReference type="ChEBI" id="CHEBI:190135"/>
    </ligand>
</feature>
<evidence type="ECO:0000256" key="5">
    <source>
        <dbReference type="ARBA" id="ARBA00022485"/>
    </source>
</evidence>
<dbReference type="SFLD" id="SFLDG01082">
    <property type="entry name" value="B12-binding_domain_containing"/>
    <property type="match status" value="1"/>
</dbReference>
<keyword evidence="9 16" id="KW-0479">Metal-binding</keyword>
<evidence type="ECO:0000313" key="20">
    <source>
        <dbReference type="Proteomes" id="UP000242310"/>
    </source>
</evidence>
<comment type="cofactor">
    <cofactor evidence="16 17">
        <name>[4Fe-4S] cluster</name>
        <dbReference type="ChEBI" id="CHEBI:49883"/>
    </cofactor>
    <text evidence="16 17">Binds 1 [4Fe-4S] cluster. The cluster is coordinated with 3 cysteines and an exchangeable S-adenosyl-L-methionine.</text>
</comment>
<dbReference type="Gene3D" id="3.20.20.70">
    <property type="entry name" value="Aldolase class I"/>
    <property type="match status" value="1"/>
</dbReference>
<dbReference type="InterPro" id="IPR007197">
    <property type="entry name" value="rSAM"/>
</dbReference>
<dbReference type="GO" id="GO:0051539">
    <property type="term" value="F:4 iron, 4 sulfur cluster binding"/>
    <property type="evidence" value="ECO:0007669"/>
    <property type="project" value="UniProtKB-KW"/>
</dbReference>
<dbReference type="PROSITE" id="PS51918">
    <property type="entry name" value="RADICAL_SAM"/>
    <property type="match status" value="1"/>
</dbReference>
<dbReference type="SMART" id="SM00876">
    <property type="entry name" value="BATS"/>
    <property type="match status" value="1"/>
</dbReference>
<keyword evidence="11 16" id="KW-0408">Iron</keyword>
<dbReference type="UniPathway" id="UPA00078">
    <property type="reaction ID" value="UER00162"/>
</dbReference>
<dbReference type="EC" id="2.8.1.6" evidence="4 16"/>
<keyword evidence="20" id="KW-1185">Reference proteome</keyword>
<dbReference type="HAMAP" id="MF_01694">
    <property type="entry name" value="BioB"/>
    <property type="match status" value="1"/>
</dbReference>
<evidence type="ECO:0000256" key="15">
    <source>
        <dbReference type="ARBA" id="ARBA00070199"/>
    </source>
</evidence>
<evidence type="ECO:0000256" key="14">
    <source>
        <dbReference type="ARBA" id="ARBA00057568"/>
    </source>
</evidence>
<dbReference type="InterPro" id="IPR013785">
    <property type="entry name" value="Aldolase_TIM"/>
</dbReference>
<comment type="similarity">
    <text evidence="2 16">Belongs to the radical SAM superfamily. Biotin synthase family.</text>
</comment>
<dbReference type="InterPro" id="IPR024177">
    <property type="entry name" value="Biotin_synthase"/>
</dbReference>
<evidence type="ECO:0000259" key="18">
    <source>
        <dbReference type="PROSITE" id="PS51918"/>
    </source>
</evidence>
<comment type="cofactor">
    <cofactor evidence="16">
        <name>[2Fe-2S] cluster</name>
        <dbReference type="ChEBI" id="CHEBI:190135"/>
    </cofactor>
    <text evidence="16">Binds 1 [2Fe-2S] cluster. The cluster is coordinated with 3 cysteines and 1 arginine.</text>
</comment>
<protein>
    <recommendedName>
        <fullName evidence="15 16">Biotin synthase</fullName>
        <ecNumber evidence="4 16">2.8.1.6</ecNumber>
    </recommendedName>
</protein>
<reference evidence="19 20" key="1">
    <citation type="submission" date="2018-03" db="EMBL/GenBank/DDBJ databases">
        <title>Genomic Encyclopedia of Type Strains, Phase III (KMG-III): the genomes of soil and plant-associated and newly described type strains.</title>
        <authorList>
            <person name="Whitman W."/>
        </authorList>
    </citation>
    <scope>NUCLEOTIDE SEQUENCE [LARGE SCALE GENOMIC DNA]</scope>
    <source>
        <strain evidence="19 20">CGMCC 1.07653</strain>
    </source>
</reference>
<dbReference type="NCBIfam" id="TIGR00433">
    <property type="entry name" value="bioB"/>
    <property type="match status" value="1"/>
</dbReference>
<keyword evidence="12 16" id="KW-0411">Iron-sulfur</keyword>
<dbReference type="Proteomes" id="UP000242310">
    <property type="component" value="Unassembled WGS sequence"/>
</dbReference>
<gene>
    <name evidence="16" type="primary">bioB</name>
    <name evidence="19" type="ORF">B0H94_10283</name>
</gene>
<dbReference type="EMBL" id="PYAV01000002">
    <property type="protein sequence ID" value="PSL50807.1"/>
    <property type="molecule type" value="Genomic_DNA"/>
</dbReference>
<evidence type="ECO:0000256" key="17">
    <source>
        <dbReference type="PIRSR" id="PIRSR001619-1"/>
    </source>
</evidence>
<comment type="pathway">
    <text evidence="1 16">Cofactor biosynthesis; biotin biosynthesis; biotin from 7,8-diaminononanoate: step 2/2.</text>
</comment>
<dbReference type="GO" id="GO:0004076">
    <property type="term" value="F:biotin synthase activity"/>
    <property type="evidence" value="ECO:0007669"/>
    <property type="project" value="UniProtKB-UniRule"/>
</dbReference>
<comment type="caution">
    <text evidence="19">The sequence shown here is derived from an EMBL/GenBank/DDBJ whole genome shotgun (WGS) entry which is preliminary data.</text>
</comment>
<feature type="domain" description="Radical SAM core" evidence="18">
    <location>
        <begin position="44"/>
        <end position="273"/>
    </location>
</feature>
<dbReference type="SMART" id="SM00729">
    <property type="entry name" value="Elp3"/>
    <property type="match status" value="1"/>
</dbReference>
<evidence type="ECO:0000256" key="16">
    <source>
        <dbReference type="HAMAP-Rule" id="MF_01694"/>
    </source>
</evidence>
<dbReference type="Pfam" id="PF04055">
    <property type="entry name" value="Radical_SAM"/>
    <property type="match status" value="1"/>
</dbReference>
<sequence length="326" mass="35751">MEDMLKRVMQGESLRVEEGVTILNQAEKEILPALQHAYHIRYQHFGDETKLNMIINAKNGLCPENCGYCAQSSVSTSNETPYQLLSKEQLVAGAAEAERRKAGTYCIVASGRGPSRREVSEVADAVTEIKNTYDLKICACLGLLKEGQAAQLEQAGVDRYNHNVNTHKDHHDHITTSHTYDDRVTTVNEAKSAGISPCSGIIAGMGETDEQLIDTMRELRELKADSVPINFLHPVPGTPLGDRPKLSPQKALAVLVAARFMLPDKEIRVAGGREEILRSMQPLALYPANAIFVGDYLTTDGQTAALDHDMIEAAGFKIESESKVHV</sequence>
<evidence type="ECO:0000256" key="3">
    <source>
        <dbReference type="ARBA" id="ARBA00011738"/>
    </source>
</evidence>
<keyword evidence="10 16" id="KW-0093">Biotin biosynthesis</keyword>
<feature type="binding site" evidence="16 17">
    <location>
        <position position="106"/>
    </location>
    <ligand>
        <name>[2Fe-2S] cluster</name>
        <dbReference type="ChEBI" id="CHEBI:190135"/>
    </ligand>
</feature>
<dbReference type="CDD" id="cd01335">
    <property type="entry name" value="Radical_SAM"/>
    <property type="match status" value="1"/>
</dbReference>
<dbReference type="GO" id="GO:0009102">
    <property type="term" value="P:biotin biosynthetic process"/>
    <property type="evidence" value="ECO:0007669"/>
    <property type="project" value="UniProtKB-UniRule"/>
</dbReference>
<comment type="function">
    <text evidence="14 16">Catalyzes the conversion of dethiobiotin (DTB) to biotin by the insertion of a sulfur atom into dethiobiotin via a radical-based mechanism.</text>
</comment>
<evidence type="ECO:0000256" key="10">
    <source>
        <dbReference type="ARBA" id="ARBA00022756"/>
    </source>
</evidence>
<dbReference type="SFLD" id="SFLDG01278">
    <property type="entry name" value="biotin_synthase_like"/>
    <property type="match status" value="1"/>
</dbReference>
<feature type="binding site" evidence="16 17">
    <location>
        <position position="69"/>
    </location>
    <ligand>
        <name>[4Fe-4S] cluster</name>
        <dbReference type="ChEBI" id="CHEBI:49883"/>
        <note>4Fe-4S-S-AdoMet</note>
    </ligand>
</feature>
<comment type="subunit">
    <text evidence="3 16">Homodimer.</text>
</comment>
<dbReference type="RefSeq" id="WP_106587533.1">
    <property type="nucleotide sequence ID" value="NZ_PYAV01000002.1"/>
</dbReference>
<dbReference type="Pfam" id="PF06968">
    <property type="entry name" value="BATS"/>
    <property type="match status" value="1"/>
</dbReference>
<evidence type="ECO:0000256" key="11">
    <source>
        <dbReference type="ARBA" id="ARBA00023004"/>
    </source>
</evidence>
<dbReference type="SFLD" id="SFLDG01060">
    <property type="entry name" value="BATS_domain_containing"/>
    <property type="match status" value="1"/>
</dbReference>
<evidence type="ECO:0000256" key="13">
    <source>
        <dbReference type="ARBA" id="ARBA00051157"/>
    </source>
</evidence>
<comment type="cofactor">
    <cofactor evidence="17">
        <name>[2Fe-2S] cluster</name>
        <dbReference type="ChEBI" id="CHEBI:190135"/>
    </cofactor>
    <text evidence="17">Binds 1 [2Fe-2S] cluster. The cluster is coordinated with 3 cysteines and 1 arginine.</text>
</comment>
<dbReference type="GO" id="GO:0005506">
    <property type="term" value="F:iron ion binding"/>
    <property type="evidence" value="ECO:0007669"/>
    <property type="project" value="UniProtKB-UniRule"/>
</dbReference>
<dbReference type="FunFam" id="3.20.20.70:FF:000026">
    <property type="entry name" value="Biotin synthase"/>
    <property type="match status" value="1"/>
</dbReference>
<dbReference type="InterPro" id="IPR002684">
    <property type="entry name" value="Biotin_synth/BioAB"/>
</dbReference>
<dbReference type="OrthoDB" id="9786826at2"/>
<evidence type="ECO:0000256" key="6">
    <source>
        <dbReference type="ARBA" id="ARBA00022679"/>
    </source>
</evidence>
<dbReference type="InterPro" id="IPR010722">
    <property type="entry name" value="BATS_dom"/>
</dbReference>
<keyword evidence="5 16" id="KW-0004">4Fe-4S</keyword>
<dbReference type="SFLD" id="SFLDS00029">
    <property type="entry name" value="Radical_SAM"/>
    <property type="match status" value="1"/>
</dbReference>
<keyword evidence="7 16" id="KW-0949">S-adenosyl-L-methionine</keyword>
<dbReference type="InterPro" id="IPR006638">
    <property type="entry name" value="Elp3/MiaA/NifB-like_rSAM"/>
</dbReference>
<keyword evidence="8 16" id="KW-0001">2Fe-2S</keyword>
<evidence type="ECO:0000256" key="4">
    <source>
        <dbReference type="ARBA" id="ARBA00012236"/>
    </source>
</evidence>
<keyword evidence="6 16" id="KW-0808">Transferase</keyword>
<evidence type="ECO:0000256" key="9">
    <source>
        <dbReference type="ARBA" id="ARBA00022723"/>
    </source>
</evidence>
<evidence type="ECO:0000256" key="8">
    <source>
        <dbReference type="ARBA" id="ARBA00022714"/>
    </source>
</evidence>
<evidence type="ECO:0000256" key="2">
    <source>
        <dbReference type="ARBA" id="ARBA00010765"/>
    </source>
</evidence>
<dbReference type="InterPro" id="IPR058240">
    <property type="entry name" value="rSAM_sf"/>
</dbReference>
<evidence type="ECO:0000313" key="19">
    <source>
        <dbReference type="EMBL" id="PSL50807.1"/>
    </source>
</evidence>
<feature type="binding site" evidence="16 17">
    <location>
        <position position="62"/>
    </location>
    <ligand>
        <name>[4Fe-4S] cluster</name>
        <dbReference type="ChEBI" id="CHEBI:49883"/>
        <note>4Fe-4S-S-AdoMet</note>
    </ligand>
</feature>
<evidence type="ECO:0000256" key="1">
    <source>
        <dbReference type="ARBA" id="ARBA00004942"/>
    </source>
</evidence>
<evidence type="ECO:0000256" key="12">
    <source>
        <dbReference type="ARBA" id="ARBA00023014"/>
    </source>
</evidence>
<dbReference type="AlphaFoldDB" id="A0A2P8HX69"/>
<name>A0A2P8HX69_9BACI</name>
<organism evidence="19 20">
    <name type="scientific">Salsuginibacillus halophilus</name>
    <dbReference type="NCBI Taxonomy" id="517424"/>
    <lineage>
        <taxon>Bacteria</taxon>
        <taxon>Bacillati</taxon>
        <taxon>Bacillota</taxon>
        <taxon>Bacilli</taxon>
        <taxon>Bacillales</taxon>
        <taxon>Bacillaceae</taxon>
        <taxon>Salsuginibacillus</taxon>
    </lineage>
</organism>
<dbReference type="PIRSF" id="PIRSF001619">
    <property type="entry name" value="Biotin_synth"/>
    <property type="match status" value="1"/>
</dbReference>
<dbReference type="PANTHER" id="PTHR22976:SF2">
    <property type="entry name" value="BIOTIN SYNTHASE, MITOCHONDRIAL"/>
    <property type="match status" value="1"/>
</dbReference>
<feature type="binding site" evidence="16 17">
    <location>
        <position position="66"/>
    </location>
    <ligand>
        <name>[4Fe-4S] cluster</name>
        <dbReference type="ChEBI" id="CHEBI:49883"/>
        <note>4Fe-4S-S-AdoMet</note>
    </ligand>
</feature>
<comment type="catalytic activity">
    <reaction evidence="13 16">
        <text>(4R,5S)-dethiobiotin + (sulfur carrier)-SH + 2 reduced [2Fe-2S]-[ferredoxin] + 2 S-adenosyl-L-methionine = (sulfur carrier)-H + biotin + 2 5'-deoxyadenosine + 2 L-methionine + 2 oxidized [2Fe-2S]-[ferredoxin]</text>
        <dbReference type="Rhea" id="RHEA:22060"/>
        <dbReference type="Rhea" id="RHEA-COMP:10000"/>
        <dbReference type="Rhea" id="RHEA-COMP:10001"/>
        <dbReference type="Rhea" id="RHEA-COMP:14737"/>
        <dbReference type="Rhea" id="RHEA-COMP:14739"/>
        <dbReference type="ChEBI" id="CHEBI:17319"/>
        <dbReference type="ChEBI" id="CHEBI:29917"/>
        <dbReference type="ChEBI" id="CHEBI:33737"/>
        <dbReference type="ChEBI" id="CHEBI:33738"/>
        <dbReference type="ChEBI" id="CHEBI:57586"/>
        <dbReference type="ChEBI" id="CHEBI:57844"/>
        <dbReference type="ChEBI" id="CHEBI:59789"/>
        <dbReference type="ChEBI" id="CHEBI:64428"/>
        <dbReference type="ChEBI" id="CHEBI:149473"/>
        <dbReference type="EC" id="2.8.1.6"/>
    </reaction>
</comment>
<accession>A0A2P8HX69</accession>
<dbReference type="PANTHER" id="PTHR22976">
    <property type="entry name" value="BIOTIN SYNTHASE"/>
    <property type="match status" value="1"/>
</dbReference>
<feature type="binding site" evidence="16 17">
    <location>
        <position position="138"/>
    </location>
    <ligand>
        <name>[2Fe-2S] cluster</name>
        <dbReference type="ChEBI" id="CHEBI:190135"/>
    </ligand>
</feature>
<dbReference type="GO" id="GO:0051537">
    <property type="term" value="F:2 iron, 2 sulfur cluster binding"/>
    <property type="evidence" value="ECO:0007669"/>
    <property type="project" value="UniProtKB-KW"/>
</dbReference>
<proteinExistence type="inferred from homology"/>
<dbReference type="SUPFAM" id="SSF102114">
    <property type="entry name" value="Radical SAM enzymes"/>
    <property type="match status" value="1"/>
</dbReference>
<evidence type="ECO:0000256" key="7">
    <source>
        <dbReference type="ARBA" id="ARBA00022691"/>
    </source>
</evidence>
<feature type="binding site" evidence="16 17">
    <location>
        <position position="198"/>
    </location>
    <ligand>
        <name>[2Fe-2S] cluster</name>
        <dbReference type="ChEBI" id="CHEBI:190135"/>
    </ligand>
</feature>